<keyword evidence="2 9" id="KW-0812">Transmembrane</keyword>
<feature type="transmembrane region" description="Helical" evidence="9">
    <location>
        <begin position="1185"/>
        <end position="1205"/>
    </location>
</feature>
<evidence type="ECO:0000256" key="2">
    <source>
        <dbReference type="ARBA" id="ARBA00022692"/>
    </source>
</evidence>
<evidence type="ECO:0000313" key="12">
    <source>
        <dbReference type="Proteomes" id="UP001430848"/>
    </source>
</evidence>
<evidence type="ECO:0000256" key="7">
    <source>
        <dbReference type="ARBA" id="ARBA00023136"/>
    </source>
</evidence>
<dbReference type="Pfam" id="PF00005">
    <property type="entry name" value="ABC_tran"/>
    <property type="match status" value="1"/>
</dbReference>
<keyword evidence="3" id="KW-0677">Repeat</keyword>
<organism evidence="11 12">
    <name type="scientific">Diaporthe eres</name>
    <name type="common">Phomopsis oblonga</name>
    <dbReference type="NCBI Taxonomy" id="83184"/>
    <lineage>
        <taxon>Eukaryota</taxon>
        <taxon>Fungi</taxon>
        <taxon>Dikarya</taxon>
        <taxon>Ascomycota</taxon>
        <taxon>Pezizomycotina</taxon>
        <taxon>Sordariomycetes</taxon>
        <taxon>Sordariomycetidae</taxon>
        <taxon>Diaporthales</taxon>
        <taxon>Diaporthaceae</taxon>
        <taxon>Diaporthe</taxon>
        <taxon>Diaporthe eres species complex</taxon>
    </lineage>
</organism>
<evidence type="ECO:0000256" key="9">
    <source>
        <dbReference type="SAM" id="Phobius"/>
    </source>
</evidence>
<dbReference type="PROSITE" id="PS50893">
    <property type="entry name" value="ABC_TRANSPORTER_2"/>
    <property type="match status" value="1"/>
</dbReference>
<dbReference type="PROSITE" id="PS00211">
    <property type="entry name" value="ABC_TRANSPORTER_1"/>
    <property type="match status" value="1"/>
</dbReference>
<dbReference type="InterPro" id="IPR017871">
    <property type="entry name" value="ABC_transporter-like_CS"/>
</dbReference>
<dbReference type="PANTHER" id="PTHR46430:SF2">
    <property type="entry name" value="CHITIN SYNTHASE REGULATORY FACTOR 4"/>
    <property type="match status" value="1"/>
</dbReference>
<dbReference type="CDD" id="cd03233">
    <property type="entry name" value="ABCG_PDR_domain1"/>
    <property type="match status" value="1"/>
</dbReference>
<accession>A0ABR1P0H9</accession>
<dbReference type="InterPro" id="IPR051726">
    <property type="entry name" value="Chitin_Synth_Reg"/>
</dbReference>
<evidence type="ECO:0000256" key="3">
    <source>
        <dbReference type="ARBA" id="ARBA00022737"/>
    </source>
</evidence>
<evidence type="ECO:0000256" key="8">
    <source>
        <dbReference type="SAM" id="MobiDB-lite"/>
    </source>
</evidence>
<feature type="region of interest" description="Disordered" evidence="8">
    <location>
        <begin position="37"/>
        <end position="87"/>
    </location>
</feature>
<feature type="domain" description="ABC transporter" evidence="10">
    <location>
        <begin position="787"/>
        <end position="1036"/>
    </location>
</feature>
<evidence type="ECO:0000256" key="4">
    <source>
        <dbReference type="ARBA" id="ARBA00022741"/>
    </source>
</evidence>
<dbReference type="SUPFAM" id="SSF81901">
    <property type="entry name" value="HCP-like"/>
    <property type="match status" value="1"/>
</dbReference>
<evidence type="ECO:0000256" key="5">
    <source>
        <dbReference type="ARBA" id="ARBA00022840"/>
    </source>
</evidence>
<dbReference type="InterPro" id="IPR034001">
    <property type="entry name" value="ABCG_PDR_1"/>
</dbReference>
<feature type="transmembrane region" description="Helical" evidence="9">
    <location>
        <begin position="1289"/>
        <end position="1308"/>
    </location>
</feature>
<feature type="compositionally biased region" description="Low complexity" evidence="8">
    <location>
        <begin position="593"/>
        <end position="604"/>
    </location>
</feature>
<keyword evidence="6 9" id="KW-1133">Transmembrane helix</keyword>
<evidence type="ECO:0000256" key="6">
    <source>
        <dbReference type="ARBA" id="ARBA00022989"/>
    </source>
</evidence>
<proteinExistence type="predicted"/>
<feature type="compositionally biased region" description="Low complexity" evidence="8">
    <location>
        <begin position="642"/>
        <end position="656"/>
    </location>
</feature>
<feature type="region of interest" description="Disordered" evidence="8">
    <location>
        <begin position="558"/>
        <end position="690"/>
    </location>
</feature>
<dbReference type="EMBL" id="JAKNSF020000064">
    <property type="protein sequence ID" value="KAK7722813.1"/>
    <property type="molecule type" value="Genomic_DNA"/>
</dbReference>
<dbReference type="Gene3D" id="1.25.40.10">
    <property type="entry name" value="Tetratricopeptide repeat domain"/>
    <property type="match status" value="2"/>
</dbReference>
<dbReference type="Pfam" id="PF08238">
    <property type="entry name" value="Sel1"/>
    <property type="match status" value="4"/>
</dbReference>
<sequence length="1309" mass="143452">MPQFAATFVPGGYDDYSMPEMYAPAPQRVMPEVPQNMQQDLQRMEYQAGQARSQHPNNGAGPNYPGGYGQEHGEPDSSNFRPFEDDPNHAPYKSMAANEMPSYTPFPKVKGDNIPPSDVEKEEILYNAREHVLHSNNVNMQLSWARDALNYVEIASEDRARGAANSGRPSTPQQQHELRLDAMNIIRYLSEQHHPEAVFMMAKWDEFGKFDVREDKRKAFMGYKLAAEQGWGRAEYRMGMLFENSNEFDKAITHYYNGERLGDSAAMYRLGMMALLGQHGQRQDFQRGVDLINRAADTADEDAPQGAYVFGMLIARDLPDITVPEGLLPYKVDTARQYIEKAAYLGFAKAQLKMGQAYELCQLGCDFQPAYSLHYYGLASVQGQPEAALGVSRWFLFGYEGNFAKNEGLAFKYAKQAADAKLPTGEFAMGYYHEIGIHMQKDLNEARRWYELAASHGNPDAVGRLDSLQRNKSLSKKDHETTALTRIKSQHGSMRALEEEDPDQTTWHRVSSRQQACPQVDEATGSQALGQQEVTGRAARAAWAAWEDRMDEDLPADQVEMSPPMIPPAGSMPGQEYGGRSSSFAPPRQESLGGPPQQGRQSSGPRPPMAGYTLTDNGGRSSAPPQQNPAGARPPTASSSHGPGTASPAPSTASAPPKAPRKPTDHPDGKTMGNGPATFDEMGIPKTKDKDDCMEGNLVVLWRNAKDNVYVCINAGFQPACTVMHWTNDKCETPLEDEKLPTYRPDGRALGILFEDVDIWGTVAGESRAEDVLAIFEDILVRWPTKLFRQVIGRPLHATRRLVQGATGVVPPGETLLVLGRPGAGCSTLLKVLANQRGSFTGVDGAVQYGGISAAEMARHHGSEVVYNGEDDVHFPTLSVAHTMAFALKLRKPRRLKAESDVQFARRMAGRILGALGIGHTADTVVGDAFVRGVSGGERKRVSLAEVLAAAPAVVCWDNPLRGLDSSSALAFLRLIKAMSDATGMANVVTAYQISESIYRECFDRVLVLYEGRVIYSGRAGDEAKEYFTKHLGFHCPMRQTTPDFLSAVTSPEEQRIIDGFQPRPPLDPDGLAEAFRRSAQYQTLQKDVQYFRENIAKDETKAASFQAEFNATKDPLSPKSSLTVRSPHTQLLAAMARYYQLIWGGRRDLFTVLALNTTNALVLGAAYRGEPPTSNTGAFQRSGGVFFALIFFALNALSETGLAVRTRPVLRKHHGLGMLSPGIAAAATTVADLPVCLAQTLCFTIPYYFLMGDPISGGGFWFFELIVFVTYAALMAVFRLLGAAAPNVPVALMLGGAAMPVLLLYSGT</sequence>
<keyword evidence="4" id="KW-0547">Nucleotide-binding</keyword>
<protein>
    <recommendedName>
        <fullName evidence="10">ABC transporter domain-containing protein</fullName>
    </recommendedName>
</protein>
<dbReference type="PANTHER" id="PTHR46430">
    <property type="entry name" value="PROTEIN SKT5-RELATED"/>
    <property type="match status" value="1"/>
</dbReference>
<dbReference type="SMART" id="SM00671">
    <property type="entry name" value="SEL1"/>
    <property type="match status" value="6"/>
</dbReference>
<keyword evidence="12" id="KW-1185">Reference proteome</keyword>
<name>A0ABR1P0H9_DIAER</name>
<gene>
    <name evidence="11" type="ORF">SLS63_009087</name>
</gene>
<dbReference type="InterPro" id="IPR011990">
    <property type="entry name" value="TPR-like_helical_dom_sf"/>
</dbReference>
<comment type="subcellular location">
    <subcellularLocation>
        <location evidence="1">Membrane</location>
        <topology evidence="1">Multi-pass membrane protein</topology>
    </subcellularLocation>
</comment>
<dbReference type="InterPro" id="IPR006597">
    <property type="entry name" value="Sel1-like"/>
</dbReference>
<dbReference type="InterPro" id="IPR003439">
    <property type="entry name" value="ABC_transporter-like_ATP-bd"/>
</dbReference>
<feature type="region of interest" description="Disordered" evidence="8">
    <location>
        <begin position="489"/>
        <end position="534"/>
    </location>
</feature>
<keyword evidence="7 9" id="KW-0472">Membrane</keyword>
<keyword evidence="5" id="KW-0067">ATP-binding</keyword>
<dbReference type="Proteomes" id="UP001430848">
    <property type="component" value="Unassembled WGS sequence"/>
</dbReference>
<dbReference type="Pfam" id="PF01061">
    <property type="entry name" value="ABC2_membrane"/>
    <property type="match status" value="1"/>
</dbReference>
<dbReference type="Gene3D" id="3.40.50.300">
    <property type="entry name" value="P-loop containing nucleotide triphosphate hydrolases"/>
    <property type="match status" value="1"/>
</dbReference>
<feature type="compositionally biased region" description="Polar residues" evidence="8">
    <location>
        <begin position="504"/>
        <end position="517"/>
    </location>
</feature>
<feature type="compositionally biased region" description="Polar residues" evidence="8">
    <location>
        <begin position="524"/>
        <end position="534"/>
    </location>
</feature>
<dbReference type="InterPro" id="IPR003593">
    <property type="entry name" value="AAA+_ATPase"/>
</dbReference>
<dbReference type="InterPro" id="IPR013525">
    <property type="entry name" value="ABC2_TM"/>
</dbReference>
<feature type="transmembrane region" description="Helical" evidence="9">
    <location>
        <begin position="1217"/>
        <end position="1250"/>
    </location>
</feature>
<dbReference type="SUPFAM" id="SSF52540">
    <property type="entry name" value="P-loop containing nucleoside triphosphate hydrolases"/>
    <property type="match status" value="1"/>
</dbReference>
<feature type="compositionally biased region" description="Polar residues" evidence="8">
    <location>
        <begin position="614"/>
        <end position="629"/>
    </location>
</feature>
<dbReference type="SMART" id="SM00382">
    <property type="entry name" value="AAA"/>
    <property type="match status" value="1"/>
</dbReference>
<evidence type="ECO:0000256" key="1">
    <source>
        <dbReference type="ARBA" id="ARBA00004141"/>
    </source>
</evidence>
<comment type="caution">
    <text evidence="11">The sequence shown here is derived from an EMBL/GenBank/DDBJ whole genome shotgun (WGS) entry which is preliminary data.</text>
</comment>
<dbReference type="InterPro" id="IPR027417">
    <property type="entry name" value="P-loop_NTPase"/>
</dbReference>
<evidence type="ECO:0000259" key="10">
    <source>
        <dbReference type="PROSITE" id="PS50893"/>
    </source>
</evidence>
<feature type="transmembrane region" description="Helical" evidence="9">
    <location>
        <begin position="1262"/>
        <end position="1282"/>
    </location>
</feature>
<reference evidence="11 12" key="1">
    <citation type="submission" date="2024-02" db="EMBL/GenBank/DDBJ databases">
        <title>De novo assembly and annotation of 12 fungi associated with fruit tree decline syndrome in Ontario, Canada.</title>
        <authorList>
            <person name="Sulman M."/>
            <person name="Ellouze W."/>
            <person name="Ilyukhin E."/>
        </authorList>
    </citation>
    <scope>NUCLEOTIDE SEQUENCE [LARGE SCALE GENOMIC DNA]</scope>
    <source>
        <strain evidence="11 12">M169</strain>
    </source>
</reference>
<evidence type="ECO:0000313" key="11">
    <source>
        <dbReference type="EMBL" id="KAK7722813.1"/>
    </source>
</evidence>